<gene>
    <name evidence="1" type="ORF">GWK47_024250</name>
</gene>
<evidence type="ECO:0000313" key="2">
    <source>
        <dbReference type="Proteomes" id="UP000770661"/>
    </source>
</evidence>
<dbReference type="AlphaFoldDB" id="A0A8J4XLH4"/>
<comment type="caution">
    <text evidence="1">The sequence shown here is derived from an EMBL/GenBank/DDBJ whole genome shotgun (WGS) entry which is preliminary data.</text>
</comment>
<proteinExistence type="predicted"/>
<sequence length="88" mass="9205">MMEGRSSVIRLTCAFLPSSGRHRNARKVGMTQQLGCGTRAGDGVDMRAEHRIPLLLGSLLNNASSACGSLGVGRASQPGNRPPSDSLI</sequence>
<protein>
    <submittedName>
        <fullName evidence="1">Uncharacterized protein</fullName>
    </submittedName>
</protein>
<name>A0A8J4XLH4_CHIOP</name>
<accession>A0A8J4XLH4</accession>
<dbReference type="Proteomes" id="UP000770661">
    <property type="component" value="Unassembled WGS sequence"/>
</dbReference>
<keyword evidence="2" id="KW-1185">Reference proteome</keyword>
<dbReference type="EMBL" id="JACEEZ010024899">
    <property type="protein sequence ID" value="KAG0706853.1"/>
    <property type="molecule type" value="Genomic_DNA"/>
</dbReference>
<evidence type="ECO:0000313" key="1">
    <source>
        <dbReference type="EMBL" id="KAG0706853.1"/>
    </source>
</evidence>
<organism evidence="1 2">
    <name type="scientific">Chionoecetes opilio</name>
    <name type="common">Atlantic snow crab</name>
    <name type="synonym">Cancer opilio</name>
    <dbReference type="NCBI Taxonomy" id="41210"/>
    <lineage>
        <taxon>Eukaryota</taxon>
        <taxon>Metazoa</taxon>
        <taxon>Ecdysozoa</taxon>
        <taxon>Arthropoda</taxon>
        <taxon>Crustacea</taxon>
        <taxon>Multicrustacea</taxon>
        <taxon>Malacostraca</taxon>
        <taxon>Eumalacostraca</taxon>
        <taxon>Eucarida</taxon>
        <taxon>Decapoda</taxon>
        <taxon>Pleocyemata</taxon>
        <taxon>Brachyura</taxon>
        <taxon>Eubrachyura</taxon>
        <taxon>Majoidea</taxon>
        <taxon>Majidae</taxon>
        <taxon>Chionoecetes</taxon>
    </lineage>
</organism>
<reference evidence="1" key="1">
    <citation type="submission" date="2020-07" db="EMBL/GenBank/DDBJ databases">
        <title>The High-quality genome of the commercially important snow crab, Chionoecetes opilio.</title>
        <authorList>
            <person name="Jeong J.-H."/>
            <person name="Ryu S."/>
        </authorList>
    </citation>
    <scope>NUCLEOTIDE SEQUENCE</scope>
    <source>
        <strain evidence="1">MADBK_172401_WGS</strain>
        <tissue evidence="1">Digestive gland</tissue>
    </source>
</reference>